<feature type="signal peptide" evidence="1">
    <location>
        <begin position="1"/>
        <end position="20"/>
    </location>
</feature>
<evidence type="ECO:0000313" key="2">
    <source>
        <dbReference type="EMBL" id="CAG7721436.1"/>
    </source>
</evidence>
<proteinExistence type="predicted"/>
<protein>
    <submittedName>
        <fullName evidence="2">Uncharacterized protein</fullName>
    </submittedName>
</protein>
<organism evidence="2 3">
    <name type="scientific">Allacma fusca</name>
    <dbReference type="NCBI Taxonomy" id="39272"/>
    <lineage>
        <taxon>Eukaryota</taxon>
        <taxon>Metazoa</taxon>
        <taxon>Ecdysozoa</taxon>
        <taxon>Arthropoda</taxon>
        <taxon>Hexapoda</taxon>
        <taxon>Collembola</taxon>
        <taxon>Symphypleona</taxon>
        <taxon>Sminthuridae</taxon>
        <taxon>Allacma</taxon>
    </lineage>
</organism>
<evidence type="ECO:0000256" key="1">
    <source>
        <dbReference type="SAM" id="SignalP"/>
    </source>
</evidence>
<accession>A0A8J2JK48</accession>
<comment type="caution">
    <text evidence="2">The sequence shown here is derived from an EMBL/GenBank/DDBJ whole genome shotgun (WGS) entry which is preliminary data.</text>
</comment>
<feature type="chain" id="PRO_5035188209" evidence="1">
    <location>
        <begin position="21"/>
        <end position="137"/>
    </location>
</feature>
<keyword evidence="3" id="KW-1185">Reference proteome</keyword>
<sequence>MLVIRSISIFFPVLVDLILSTKESKLSFGKIILMSQMMTAIPTMDPTRPQKTWLKYADSWNSPLLDRPRKVEGDGVSRGYIFEMHPPQHTNMDLIKTYHSQAVDNLAQVDVGEASPAVLKCWKYSLDFVPLKLWDAY</sequence>
<dbReference type="AlphaFoldDB" id="A0A8J2JK48"/>
<reference evidence="2" key="1">
    <citation type="submission" date="2021-06" db="EMBL/GenBank/DDBJ databases">
        <authorList>
            <person name="Hodson N. C."/>
            <person name="Mongue J. A."/>
            <person name="Jaron S. K."/>
        </authorList>
    </citation>
    <scope>NUCLEOTIDE SEQUENCE</scope>
</reference>
<name>A0A8J2JK48_9HEXA</name>
<evidence type="ECO:0000313" key="3">
    <source>
        <dbReference type="Proteomes" id="UP000708208"/>
    </source>
</evidence>
<gene>
    <name evidence="2" type="ORF">AFUS01_LOCUS10651</name>
</gene>
<keyword evidence="1" id="KW-0732">Signal</keyword>
<dbReference type="EMBL" id="CAJVCH010079377">
    <property type="protein sequence ID" value="CAG7721436.1"/>
    <property type="molecule type" value="Genomic_DNA"/>
</dbReference>
<dbReference type="Proteomes" id="UP000708208">
    <property type="component" value="Unassembled WGS sequence"/>
</dbReference>